<sequence length="108" mass="11531">MLFVMAIMLAAAQTPDFPAPPTPCAQAKATDTAPADQLELLDQFRAHLAKADLERLDQALPRSSNGGIAQCDAVEGSRASCEVTAYMPAIETTGLMAKYLAFICPKKF</sequence>
<accession>A0A368NTN2</accession>
<protein>
    <submittedName>
        <fullName evidence="1">Uncharacterized protein</fullName>
    </submittedName>
</protein>
<proteinExistence type="predicted"/>
<comment type="caution">
    <text evidence="1">The sequence shown here is derived from an EMBL/GenBank/DDBJ whole genome shotgun (WGS) entry which is preliminary data.</text>
</comment>
<reference evidence="1 2" key="1">
    <citation type="submission" date="2018-08" db="EMBL/GenBank/DDBJ databases">
        <title>Genome sequencing of Agrobacterium vitis strain ICMP 10754.</title>
        <authorList>
            <person name="Visnovsky S.B."/>
            <person name="Pitman A.R."/>
        </authorList>
    </citation>
    <scope>NUCLEOTIDE SEQUENCE [LARGE SCALE GENOMIC DNA]</scope>
    <source>
        <strain evidence="1 2">ICMP 10754</strain>
    </source>
</reference>
<name>A0A368NTN2_AGRVI</name>
<dbReference type="GeneID" id="60683188"/>
<dbReference type="OrthoDB" id="7568339at2"/>
<evidence type="ECO:0000313" key="1">
    <source>
        <dbReference type="EMBL" id="KAA3526978.1"/>
    </source>
</evidence>
<dbReference type="RefSeq" id="WP_060718238.1">
    <property type="nucleotide sequence ID" value="NZ_CP055265.1"/>
</dbReference>
<gene>
    <name evidence="1" type="ORF">DXT89_13640</name>
</gene>
<dbReference type="Proteomes" id="UP000436911">
    <property type="component" value="Unassembled WGS sequence"/>
</dbReference>
<dbReference type="EMBL" id="QUSG01000006">
    <property type="protein sequence ID" value="KAA3526978.1"/>
    <property type="molecule type" value="Genomic_DNA"/>
</dbReference>
<organism evidence="1 2">
    <name type="scientific">Agrobacterium vitis</name>
    <name type="common">Rhizobium vitis</name>
    <dbReference type="NCBI Taxonomy" id="373"/>
    <lineage>
        <taxon>Bacteria</taxon>
        <taxon>Pseudomonadati</taxon>
        <taxon>Pseudomonadota</taxon>
        <taxon>Alphaproteobacteria</taxon>
        <taxon>Hyphomicrobiales</taxon>
        <taxon>Rhizobiaceae</taxon>
        <taxon>Rhizobium/Agrobacterium group</taxon>
        <taxon>Agrobacterium</taxon>
    </lineage>
</organism>
<dbReference type="AlphaFoldDB" id="A0A368NTN2"/>
<evidence type="ECO:0000313" key="2">
    <source>
        <dbReference type="Proteomes" id="UP000436911"/>
    </source>
</evidence>